<evidence type="ECO:0000313" key="5">
    <source>
        <dbReference type="EMBL" id="XDQ40348.1"/>
    </source>
</evidence>
<evidence type="ECO:0000256" key="1">
    <source>
        <dbReference type="ARBA" id="ARBA00022801"/>
    </source>
</evidence>
<name>A0AB39QAP1_9ACTN</name>
<dbReference type="RefSeq" id="WP_369175056.1">
    <property type="nucleotide sequence ID" value="NZ_CP163439.1"/>
</dbReference>
<dbReference type="EMBL" id="CP163439">
    <property type="protein sequence ID" value="XDQ40348.1"/>
    <property type="molecule type" value="Genomic_DNA"/>
</dbReference>
<dbReference type="SUPFAM" id="SSF51445">
    <property type="entry name" value="(Trans)glycosidases"/>
    <property type="match status" value="1"/>
</dbReference>
<keyword evidence="1 3" id="KW-0378">Hydrolase</keyword>
<gene>
    <name evidence="5" type="ORF">AB5J49_05935</name>
</gene>
<protein>
    <submittedName>
        <fullName evidence="5">Cellulase family glycosylhydrolase</fullName>
    </submittedName>
</protein>
<dbReference type="Gene3D" id="3.20.20.80">
    <property type="entry name" value="Glycosidases"/>
    <property type="match status" value="1"/>
</dbReference>
<dbReference type="Pfam" id="PF00150">
    <property type="entry name" value="Cellulase"/>
    <property type="match status" value="1"/>
</dbReference>
<reference evidence="5" key="1">
    <citation type="submission" date="2024-07" db="EMBL/GenBank/DDBJ databases">
        <authorList>
            <person name="Yu S.T."/>
        </authorList>
    </citation>
    <scope>NUCLEOTIDE SEQUENCE</scope>
    <source>
        <strain evidence="5">R28</strain>
    </source>
</reference>
<dbReference type="InterPro" id="IPR001547">
    <property type="entry name" value="Glyco_hydro_5"/>
</dbReference>
<proteinExistence type="inferred from homology"/>
<feature type="domain" description="Glycoside hydrolase family 5" evidence="4">
    <location>
        <begin position="2"/>
        <end position="41"/>
    </location>
</feature>
<evidence type="ECO:0000256" key="3">
    <source>
        <dbReference type="RuleBase" id="RU361153"/>
    </source>
</evidence>
<dbReference type="InterPro" id="IPR017853">
    <property type="entry name" value="GH"/>
</dbReference>
<sequence>MDSVRAQGFKSIRIPVTWSDHQGAAPKYTIAPAYMSRVKEVATGRSPTAST</sequence>
<evidence type="ECO:0000256" key="2">
    <source>
        <dbReference type="ARBA" id="ARBA00023295"/>
    </source>
</evidence>
<dbReference type="GO" id="GO:0004553">
    <property type="term" value="F:hydrolase activity, hydrolyzing O-glycosyl compounds"/>
    <property type="evidence" value="ECO:0007669"/>
    <property type="project" value="InterPro"/>
</dbReference>
<accession>A0AB39QAP1</accession>
<dbReference type="AlphaFoldDB" id="A0AB39QAP1"/>
<dbReference type="GO" id="GO:0000272">
    <property type="term" value="P:polysaccharide catabolic process"/>
    <property type="evidence" value="ECO:0007669"/>
    <property type="project" value="InterPro"/>
</dbReference>
<evidence type="ECO:0000259" key="4">
    <source>
        <dbReference type="Pfam" id="PF00150"/>
    </source>
</evidence>
<comment type="similarity">
    <text evidence="3">Belongs to the glycosyl hydrolase 5 (cellulase A) family.</text>
</comment>
<organism evidence="5">
    <name type="scientific">Streptomyces sp. R28</name>
    <dbReference type="NCBI Taxonomy" id="3238628"/>
    <lineage>
        <taxon>Bacteria</taxon>
        <taxon>Bacillati</taxon>
        <taxon>Actinomycetota</taxon>
        <taxon>Actinomycetes</taxon>
        <taxon>Kitasatosporales</taxon>
        <taxon>Streptomycetaceae</taxon>
        <taxon>Streptomyces</taxon>
    </lineage>
</organism>
<keyword evidence="2 3" id="KW-0326">Glycosidase</keyword>